<evidence type="ECO:0000313" key="10">
    <source>
        <dbReference type="Proteomes" id="UP000626148"/>
    </source>
</evidence>
<protein>
    <recommendedName>
        <fullName evidence="8">Polysaccharide chain length determinant N-terminal domain-containing protein</fullName>
    </recommendedName>
</protein>
<keyword evidence="2" id="KW-1003">Cell membrane</keyword>
<evidence type="ECO:0000256" key="5">
    <source>
        <dbReference type="ARBA" id="ARBA00023136"/>
    </source>
</evidence>
<comment type="subcellular location">
    <subcellularLocation>
        <location evidence="1">Cell membrane</location>
        <topology evidence="1">Multi-pass membrane protein</topology>
    </subcellularLocation>
</comment>
<comment type="caution">
    <text evidence="9">The sequence shown here is derived from an EMBL/GenBank/DDBJ whole genome shotgun (WGS) entry which is preliminary data.</text>
</comment>
<evidence type="ECO:0000256" key="4">
    <source>
        <dbReference type="ARBA" id="ARBA00022989"/>
    </source>
</evidence>
<keyword evidence="10" id="KW-1185">Reference proteome</keyword>
<dbReference type="Gene3D" id="3.30.1890.10">
    <property type="entry name" value="FepE-like"/>
    <property type="match status" value="1"/>
</dbReference>
<keyword evidence="3 7" id="KW-0812">Transmembrane</keyword>
<keyword evidence="5 7" id="KW-0472">Membrane</keyword>
<dbReference type="EMBL" id="BMXR01000007">
    <property type="protein sequence ID" value="GGX60494.1"/>
    <property type="molecule type" value="Genomic_DNA"/>
</dbReference>
<feature type="coiled-coil region" evidence="6">
    <location>
        <begin position="208"/>
        <end position="235"/>
    </location>
</feature>
<dbReference type="AlphaFoldDB" id="A0A918KEA1"/>
<reference evidence="9" key="2">
    <citation type="submission" date="2020-09" db="EMBL/GenBank/DDBJ databases">
        <authorList>
            <person name="Sun Q."/>
            <person name="Kim S."/>
        </authorList>
    </citation>
    <scope>NUCLEOTIDE SEQUENCE</scope>
    <source>
        <strain evidence="9">KCTC 22169</strain>
    </source>
</reference>
<reference evidence="9" key="1">
    <citation type="journal article" date="2014" name="Int. J. Syst. Evol. Microbiol.">
        <title>Complete genome sequence of Corynebacterium casei LMG S-19264T (=DSM 44701T), isolated from a smear-ripened cheese.</title>
        <authorList>
            <consortium name="US DOE Joint Genome Institute (JGI-PGF)"/>
            <person name="Walter F."/>
            <person name="Albersmeier A."/>
            <person name="Kalinowski J."/>
            <person name="Ruckert C."/>
        </authorList>
    </citation>
    <scope>NUCLEOTIDE SEQUENCE</scope>
    <source>
        <strain evidence="9">KCTC 22169</strain>
    </source>
</reference>
<dbReference type="InterPro" id="IPR050445">
    <property type="entry name" value="Bact_polysacc_biosynth/exp"/>
</dbReference>
<keyword evidence="4 7" id="KW-1133">Transmembrane helix</keyword>
<accession>A0A918KEA1</accession>
<evidence type="ECO:0000313" key="9">
    <source>
        <dbReference type="EMBL" id="GGX60494.1"/>
    </source>
</evidence>
<dbReference type="PANTHER" id="PTHR32309:SF13">
    <property type="entry name" value="FERRIC ENTEROBACTIN TRANSPORT PROTEIN FEPE"/>
    <property type="match status" value="1"/>
</dbReference>
<dbReference type="GO" id="GO:0004713">
    <property type="term" value="F:protein tyrosine kinase activity"/>
    <property type="evidence" value="ECO:0007669"/>
    <property type="project" value="TreeGrafter"/>
</dbReference>
<organism evidence="9 10">
    <name type="scientific">Saccharospirillum salsuginis</name>
    <dbReference type="NCBI Taxonomy" id="418750"/>
    <lineage>
        <taxon>Bacteria</taxon>
        <taxon>Pseudomonadati</taxon>
        <taxon>Pseudomonadota</taxon>
        <taxon>Gammaproteobacteria</taxon>
        <taxon>Oceanospirillales</taxon>
        <taxon>Saccharospirillaceae</taxon>
        <taxon>Saccharospirillum</taxon>
    </lineage>
</organism>
<evidence type="ECO:0000256" key="3">
    <source>
        <dbReference type="ARBA" id="ARBA00022692"/>
    </source>
</evidence>
<dbReference type="InterPro" id="IPR003856">
    <property type="entry name" value="LPS_length_determ_N"/>
</dbReference>
<dbReference type="GO" id="GO:0005886">
    <property type="term" value="C:plasma membrane"/>
    <property type="evidence" value="ECO:0007669"/>
    <property type="project" value="UniProtKB-SubCell"/>
</dbReference>
<name>A0A918KEA1_9GAMM</name>
<evidence type="ECO:0000256" key="7">
    <source>
        <dbReference type="SAM" id="Phobius"/>
    </source>
</evidence>
<dbReference type="RefSeq" id="WP_189610219.1">
    <property type="nucleotide sequence ID" value="NZ_BMXR01000007.1"/>
</dbReference>
<dbReference type="PANTHER" id="PTHR32309">
    <property type="entry name" value="TYROSINE-PROTEIN KINASE"/>
    <property type="match status" value="1"/>
</dbReference>
<dbReference type="Pfam" id="PF02706">
    <property type="entry name" value="Wzz"/>
    <property type="match status" value="1"/>
</dbReference>
<dbReference type="Proteomes" id="UP000626148">
    <property type="component" value="Unassembled WGS sequence"/>
</dbReference>
<feature type="domain" description="Polysaccharide chain length determinant N-terminal" evidence="8">
    <location>
        <begin position="20"/>
        <end position="107"/>
    </location>
</feature>
<evidence type="ECO:0000259" key="8">
    <source>
        <dbReference type="Pfam" id="PF02706"/>
    </source>
</evidence>
<keyword evidence="6" id="KW-0175">Coiled coil</keyword>
<gene>
    <name evidence="9" type="ORF">GCM10007392_30650</name>
</gene>
<proteinExistence type="predicted"/>
<sequence length="384" mass="42133">MTSKDTRQDLTSLRPHPDDDTIDLGELLRGIIEQWKLILGITVLGAIIGVAVALLLPRQYRVEAIVTQPNRAAVQPILAQQISPIMLDELTQTFLLNVQSLNLIEQAYTNTGMGENAAGGTQTEEEAFSAIRGVSDSLLVEPVRYEFYELSNEEKTPLNKISVNLLSSQPRKAKAFIDELLSLAEEKTLKDTISDINAVKSIRIQTAESKYEQLLKSAEATLMREQQRVRQALSVAQSLNIDSPTSWEALVHGAGNVQMVNTSATEDDLFLHGTRFLQARLESLNGDGANQLFLEGIEEQVVDEKGNLTVVVTTPSQLQGEIKALQEQNFHINDVQLLDAGATARIPSSAEKPNRPLIAIAATVLAGFLGLFIALVRMAIRKDD</sequence>
<evidence type="ECO:0000256" key="2">
    <source>
        <dbReference type="ARBA" id="ARBA00022475"/>
    </source>
</evidence>
<evidence type="ECO:0000256" key="1">
    <source>
        <dbReference type="ARBA" id="ARBA00004651"/>
    </source>
</evidence>
<feature type="transmembrane region" description="Helical" evidence="7">
    <location>
        <begin position="357"/>
        <end position="380"/>
    </location>
</feature>
<dbReference type="SUPFAM" id="SSF160355">
    <property type="entry name" value="Bacterial polysaccharide co-polymerase-like"/>
    <property type="match status" value="1"/>
</dbReference>
<feature type="transmembrane region" description="Helical" evidence="7">
    <location>
        <begin position="37"/>
        <end position="56"/>
    </location>
</feature>
<evidence type="ECO:0000256" key="6">
    <source>
        <dbReference type="SAM" id="Coils"/>
    </source>
</evidence>